<dbReference type="GO" id="GO:0005975">
    <property type="term" value="P:carbohydrate metabolic process"/>
    <property type="evidence" value="ECO:0007669"/>
    <property type="project" value="InterPro"/>
</dbReference>
<dbReference type="Gene3D" id="3.20.20.370">
    <property type="entry name" value="Glycoside hydrolase/deacetylase"/>
    <property type="match status" value="1"/>
</dbReference>
<evidence type="ECO:0000259" key="1">
    <source>
        <dbReference type="PROSITE" id="PS51677"/>
    </source>
</evidence>
<dbReference type="OrthoDB" id="9784220at2"/>
<dbReference type="STRING" id="156889.Mmc1_0588"/>
<dbReference type="PROSITE" id="PS51677">
    <property type="entry name" value="NODB"/>
    <property type="match status" value="1"/>
</dbReference>
<dbReference type="InterPro" id="IPR002509">
    <property type="entry name" value="NODB_dom"/>
</dbReference>
<dbReference type="PANTHER" id="PTHR47561">
    <property type="entry name" value="POLYSACCHARIDE DEACETYLASE FAMILY PROTEIN (AFU_ORTHOLOGUE AFUA_6G05030)"/>
    <property type="match status" value="1"/>
</dbReference>
<dbReference type="InterPro" id="IPR022560">
    <property type="entry name" value="DUF3473"/>
</dbReference>
<dbReference type="KEGG" id="mgm:Mmc1_0588"/>
<organism evidence="2 3">
    <name type="scientific">Magnetococcus marinus (strain ATCC BAA-1437 / JCM 17883 / MC-1)</name>
    <dbReference type="NCBI Taxonomy" id="156889"/>
    <lineage>
        <taxon>Bacteria</taxon>
        <taxon>Pseudomonadati</taxon>
        <taxon>Pseudomonadota</taxon>
        <taxon>Magnetococcia</taxon>
        <taxon>Magnetococcales</taxon>
        <taxon>Magnetococcaceae</taxon>
        <taxon>Magnetococcus</taxon>
    </lineage>
</organism>
<dbReference type="GO" id="GO:0016810">
    <property type="term" value="F:hydrolase activity, acting on carbon-nitrogen (but not peptide) bonds"/>
    <property type="evidence" value="ECO:0007669"/>
    <property type="project" value="InterPro"/>
</dbReference>
<accession>A0L566</accession>
<dbReference type="HOGENOM" id="CLU_066872_0_0_5"/>
<dbReference type="InterPro" id="IPR045235">
    <property type="entry name" value="PuuE_HpPgdA-like"/>
</dbReference>
<evidence type="ECO:0000313" key="2">
    <source>
        <dbReference type="EMBL" id="ABK43109.1"/>
    </source>
</evidence>
<sequence>MSPHSNAFSVDVEDYFQVCGFEPWIGPEQWSSFTPRVEANTERLLGLLDEAGVQGTFFTLGWVAERFPQLVRRIVAQGHELASHGYSHVRVDRQDAAHFRQDVLRTKHLLEDVGGVPVVGYRASTYSIHAQTLWALPILKETGHHYSSSIYPIAHDLYGMPEAPRFAHKPHPQGVVEIPPATVVWGGRRFPCGGGGWFRLLPYGVSRWALQRVNGHDQQSVVFYCHPWEVDPQQPRVAGVGWRSRFRHYLNLHRTEPRLKALLQDFSWDRMDRVFAQEIAHG</sequence>
<protein>
    <submittedName>
        <fullName evidence="2">Polysaccharide deacetylase</fullName>
    </submittedName>
</protein>
<reference evidence="3" key="1">
    <citation type="journal article" date="2009" name="Appl. Environ. Microbiol.">
        <title>Complete genome sequence of the chemolithoautotrophic marine magnetotactic coccus strain MC-1.</title>
        <authorList>
            <person name="Schubbe S."/>
            <person name="Williams T.J."/>
            <person name="Xie G."/>
            <person name="Kiss H.E."/>
            <person name="Brettin T.S."/>
            <person name="Martinez D."/>
            <person name="Ross C.A."/>
            <person name="Schuler D."/>
            <person name="Cox B.L."/>
            <person name="Nealson K.H."/>
            <person name="Bazylinski D.A."/>
        </authorList>
    </citation>
    <scope>NUCLEOTIDE SEQUENCE [LARGE SCALE GENOMIC DNA]</scope>
    <source>
        <strain evidence="3">ATCC BAA-1437 / JCM 17883 / MC-1</strain>
    </source>
</reference>
<feature type="domain" description="NodB homology" evidence="1">
    <location>
        <begin position="27"/>
        <end position="282"/>
    </location>
</feature>
<reference evidence="2 3" key="2">
    <citation type="journal article" date="2012" name="Int. J. Syst. Evol. Microbiol.">
        <title>Magnetococcus marinus gen. nov., sp. nov., a marine, magnetotactic bacterium that represents a novel lineage (Magnetococcaceae fam. nov.; Magnetococcales ord. nov.) at the base of the Alphaproteobacteria.</title>
        <authorList>
            <person name="Bazylinski D.A."/>
            <person name="Williams T.J."/>
            <person name="Lefevre C.T."/>
            <person name="Berg R.J."/>
            <person name="Zhang C.L."/>
            <person name="Bowser S.S."/>
            <person name="Dean A.J."/>
            <person name="Beveridge T.J."/>
        </authorList>
    </citation>
    <scope>NUCLEOTIDE SEQUENCE [LARGE SCALE GENOMIC DNA]</scope>
    <source>
        <strain evidence="3">ATCC BAA-1437 / JCM 17883 / MC-1</strain>
    </source>
</reference>
<evidence type="ECO:0000313" key="3">
    <source>
        <dbReference type="Proteomes" id="UP000002586"/>
    </source>
</evidence>
<dbReference type="InterPro" id="IPR014344">
    <property type="entry name" value="XrtA_polysacc_deacetyl"/>
</dbReference>
<dbReference type="Proteomes" id="UP000002586">
    <property type="component" value="Chromosome"/>
</dbReference>
<dbReference type="NCBIfam" id="TIGR03006">
    <property type="entry name" value="pepcterm_polyde"/>
    <property type="match status" value="1"/>
</dbReference>
<dbReference type="EMBL" id="CP000471">
    <property type="protein sequence ID" value="ABK43109.1"/>
    <property type="molecule type" value="Genomic_DNA"/>
</dbReference>
<keyword evidence="3" id="KW-1185">Reference proteome</keyword>
<name>A0L566_MAGMM</name>
<dbReference type="PANTHER" id="PTHR47561:SF1">
    <property type="entry name" value="POLYSACCHARIDE DEACETYLASE FAMILY PROTEIN (AFU_ORTHOLOGUE AFUA_6G05030)"/>
    <property type="match status" value="1"/>
</dbReference>
<dbReference type="eggNOG" id="COG0726">
    <property type="taxonomic scope" value="Bacteria"/>
</dbReference>
<dbReference type="AlphaFoldDB" id="A0L566"/>
<dbReference type="InterPro" id="IPR011330">
    <property type="entry name" value="Glyco_hydro/deAcase_b/a-brl"/>
</dbReference>
<proteinExistence type="predicted"/>
<dbReference type="SUPFAM" id="SSF88713">
    <property type="entry name" value="Glycoside hydrolase/deacetylase"/>
    <property type="match status" value="1"/>
</dbReference>
<dbReference type="CDD" id="cd10941">
    <property type="entry name" value="CE4_PuuE_HpPgdA_like_2"/>
    <property type="match status" value="1"/>
</dbReference>
<dbReference type="Pfam" id="PF11959">
    <property type="entry name" value="DUF3473"/>
    <property type="match status" value="1"/>
</dbReference>
<dbReference type="Pfam" id="PF01522">
    <property type="entry name" value="Polysacc_deac_1"/>
    <property type="match status" value="1"/>
</dbReference>
<dbReference type="RefSeq" id="WP_011712276.1">
    <property type="nucleotide sequence ID" value="NC_008576.1"/>
</dbReference>
<gene>
    <name evidence="2" type="ordered locus">Mmc1_0588</name>
</gene>